<reference evidence="2 3" key="1">
    <citation type="submission" date="2016-11" db="EMBL/GenBank/DDBJ databases">
        <title>The macronuclear genome of Stentor coeruleus: a giant cell with tiny introns.</title>
        <authorList>
            <person name="Slabodnick M."/>
            <person name="Ruby J.G."/>
            <person name="Reiff S.B."/>
            <person name="Swart E.C."/>
            <person name="Gosai S."/>
            <person name="Prabakaran S."/>
            <person name="Witkowska E."/>
            <person name="Larue G.E."/>
            <person name="Fisher S."/>
            <person name="Freeman R.M."/>
            <person name="Gunawardena J."/>
            <person name="Chu W."/>
            <person name="Stover N.A."/>
            <person name="Gregory B.D."/>
            <person name="Nowacki M."/>
            <person name="Derisi J."/>
            <person name="Roy S.W."/>
            <person name="Marshall W.F."/>
            <person name="Sood P."/>
        </authorList>
    </citation>
    <scope>NUCLEOTIDE SEQUENCE [LARGE SCALE GENOMIC DNA]</scope>
    <source>
        <strain evidence="2">WM001</strain>
    </source>
</reference>
<evidence type="ECO:0000313" key="3">
    <source>
        <dbReference type="Proteomes" id="UP000187209"/>
    </source>
</evidence>
<accession>A0A1R2CS08</accession>
<proteinExistence type="predicted"/>
<dbReference type="Proteomes" id="UP000187209">
    <property type="component" value="Unassembled WGS sequence"/>
</dbReference>
<dbReference type="EMBL" id="MPUH01000074">
    <property type="protein sequence ID" value="OMJ91809.1"/>
    <property type="molecule type" value="Genomic_DNA"/>
</dbReference>
<gene>
    <name evidence="2" type="ORF">SteCoe_5596</name>
</gene>
<keyword evidence="1" id="KW-0175">Coiled coil</keyword>
<evidence type="ECO:0000256" key="1">
    <source>
        <dbReference type="SAM" id="Coils"/>
    </source>
</evidence>
<comment type="caution">
    <text evidence="2">The sequence shown here is derived from an EMBL/GenBank/DDBJ whole genome shotgun (WGS) entry which is preliminary data.</text>
</comment>
<dbReference type="AlphaFoldDB" id="A0A1R2CS08"/>
<protein>
    <submittedName>
        <fullName evidence="2">Uncharacterized protein</fullName>
    </submittedName>
</protein>
<organism evidence="2 3">
    <name type="scientific">Stentor coeruleus</name>
    <dbReference type="NCBI Taxonomy" id="5963"/>
    <lineage>
        <taxon>Eukaryota</taxon>
        <taxon>Sar</taxon>
        <taxon>Alveolata</taxon>
        <taxon>Ciliophora</taxon>
        <taxon>Postciliodesmatophora</taxon>
        <taxon>Heterotrichea</taxon>
        <taxon>Heterotrichida</taxon>
        <taxon>Stentoridae</taxon>
        <taxon>Stentor</taxon>
    </lineage>
</organism>
<keyword evidence="3" id="KW-1185">Reference proteome</keyword>
<feature type="coiled-coil region" evidence="1">
    <location>
        <begin position="186"/>
        <end position="220"/>
    </location>
</feature>
<name>A0A1R2CS08_9CILI</name>
<sequence>MNRKAPDSFLNEVTERVMKLKQISEESGLDCTQELVRTLGMLSEISKSNTSVLDLSDDSLDLNDSNLILQPMNSLLEDFSIDSQASLITSIRNKNNELQKTCSQKLLELRCTTKEFTKSRQGLCGENPEERVGSSSQFNNIYLKEKVDSRKESIVNDEMTTQKVIVNRSRYNTQEQSRTYIRESALDNILGELSQLKNDLSNASNKLVESNNEIIKQHNESIEIKTQLETLIENHSKTASAPSCGCKVF</sequence>
<evidence type="ECO:0000313" key="2">
    <source>
        <dbReference type="EMBL" id="OMJ91809.1"/>
    </source>
</evidence>